<dbReference type="PIRSF" id="PIRSF018266">
    <property type="entry name" value="FecR"/>
    <property type="match status" value="1"/>
</dbReference>
<evidence type="ECO:0000313" key="5">
    <source>
        <dbReference type="Proteomes" id="UP001596425"/>
    </source>
</evidence>
<dbReference type="PANTHER" id="PTHR30273:SF2">
    <property type="entry name" value="PROTEIN FECR"/>
    <property type="match status" value="1"/>
</dbReference>
<protein>
    <submittedName>
        <fullName evidence="4">FecR family protein</fullName>
    </submittedName>
</protein>
<keyword evidence="5" id="KW-1185">Reference proteome</keyword>
<keyword evidence="1" id="KW-1133">Transmembrane helix</keyword>
<dbReference type="Pfam" id="PF16220">
    <property type="entry name" value="DUF4880"/>
    <property type="match status" value="1"/>
</dbReference>
<feature type="domain" description="FecR N-terminal" evidence="3">
    <location>
        <begin position="12"/>
        <end position="53"/>
    </location>
</feature>
<dbReference type="PANTHER" id="PTHR30273">
    <property type="entry name" value="PERIPLASMIC SIGNAL SENSOR AND SIGMA FACTOR ACTIVATOR FECR-RELATED"/>
    <property type="match status" value="1"/>
</dbReference>
<evidence type="ECO:0000259" key="3">
    <source>
        <dbReference type="Pfam" id="PF16220"/>
    </source>
</evidence>
<name>A0ABW1YIW7_9GAMM</name>
<evidence type="ECO:0000313" key="4">
    <source>
        <dbReference type="EMBL" id="MFC6632703.1"/>
    </source>
</evidence>
<proteinExistence type="predicted"/>
<dbReference type="InterPro" id="IPR012373">
    <property type="entry name" value="Ferrdict_sens_TM"/>
</dbReference>
<organism evidence="4 5">
    <name type="scientific">Microbulbifer taiwanensis</name>
    <dbReference type="NCBI Taxonomy" id="986746"/>
    <lineage>
        <taxon>Bacteria</taxon>
        <taxon>Pseudomonadati</taxon>
        <taxon>Pseudomonadota</taxon>
        <taxon>Gammaproteobacteria</taxon>
        <taxon>Cellvibrionales</taxon>
        <taxon>Microbulbiferaceae</taxon>
        <taxon>Microbulbifer</taxon>
    </lineage>
</organism>
<evidence type="ECO:0000256" key="1">
    <source>
        <dbReference type="SAM" id="Phobius"/>
    </source>
</evidence>
<keyword evidence="1" id="KW-0812">Transmembrane</keyword>
<comment type="caution">
    <text evidence="4">The sequence shown here is derived from an EMBL/GenBank/DDBJ whole genome shotgun (WGS) entry which is preliminary data.</text>
</comment>
<reference evidence="5" key="1">
    <citation type="journal article" date="2019" name="Int. J. Syst. Evol. Microbiol.">
        <title>The Global Catalogue of Microorganisms (GCM) 10K type strain sequencing project: providing services to taxonomists for standard genome sequencing and annotation.</title>
        <authorList>
            <consortium name="The Broad Institute Genomics Platform"/>
            <consortium name="The Broad Institute Genome Sequencing Center for Infectious Disease"/>
            <person name="Wu L."/>
            <person name="Ma J."/>
        </authorList>
    </citation>
    <scope>NUCLEOTIDE SEQUENCE [LARGE SCALE GENOMIC DNA]</scope>
    <source>
        <strain evidence="5">CGMCC 1.13718</strain>
    </source>
</reference>
<gene>
    <name evidence="4" type="ORF">ACFQBM_05400</name>
</gene>
<dbReference type="InterPro" id="IPR006860">
    <property type="entry name" value="FecR"/>
</dbReference>
<dbReference type="EMBL" id="JBHSVR010000001">
    <property type="protein sequence ID" value="MFC6632703.1"/>
    <property type="molecule type" value="Genomic_DNA"/>
</dbReference>
<feature type="domain" description="FecR protein" evidence="2">
    <location>
        <begin position="137"/>
        <end position="227"/>
    </location>
</feature>
<dbReference type="Gene3D" id="2.60.120.1440">
    <property type="match status" value="1"/>
</dbReference>
<evidence type="ECO:0000259" key="2">
    <source>
        <dbReference type="Pfam" id="PF04773"/>
    </source>
</evidence>
<sequence length="342" mass="37034">MTDQSELAKAEDEAANWAVLLADDPEDAELVRAFSAWLDSSALNAEVWARTLRVHRGMAALSPATRDRWPETASVGQRKKIPVDSDAMRRDAKGIAHFWRALSRKANWLPLASLAVAACLTLALLPQLTLRLSADFFTGTGEQRSLLLSDGSRLFLAPESAVDIAYSDGGRSVRLLEGSAFFEVQPDPGRPFSVDAGGTRTTVLGTAFGVDRTDAGAVVSVVHGCVRVEDRSVSPEVSDNLGAGDRLAVTRGRGASLTRALPGEMALWRRGELIARNLTISEVVESFRRYYSGVIWVAEPLASQRVTGLYRLDDPINTLAEMAEAHGATARQLSPWLLVLSH</sequence>
<feature type="transmembrane region" description="Helical" evidence="1">
    <location>
        <begin position="108"/>
        <end position="128"/>
    </location>
</feature>
<dbReference type="Pfam" id="PF04773">
    <property type="entry name" value="FecR"/>
    <property type="match status" value="1"/>
</dbReference>
<keyword evidence="1" id="KW-0472">Membrane</keyword>
<accession>A0ABW1YIW7</accession>
<dbReference type="RefSeq" id="WP_193191961.1">
    <property type="nucleotide sequence ID" value="NZ_JACZFR010000025.1"/>
</dbReference>
<dbReference type="InterPro" id="IPR032623">
    <property type="entry name" value="FecR_N"/>
</dbReference>
<dbReference type="Proteomes" id="UP001596425">
    <property type="component" value="Unassembled WGS sequence"/>
</dbReference>